<sequence>MHLRLEARAGTHQRKTSEVLHHPVRTLLQKRRRLLRPRGPNERIPRRLGQHFDSAELRQRFPAKRL</sequence>
<proteinExistence type="predicted"/>
<feature type="region of interest" description="Disordered" evidence="1">
    <location>
        <begin position="1"/>
        <end position="22"/>
    </location>
</feature>
<dbReference type="WBParaSite" id="MCU_007082-RA">
    <property type="protein sequence ID" value="MCU_007082-RA"/>
    <property type="gene ID" value="MCU_007082"/>
</dbReference>
<protein>
    <submittedName>
        <fullName evidence="2">HTH_38 domain-containing protein</fullName>
    </submittedName>
</protein>
<name>A0A5K3FBH0_MESCO</name>
<organism evidence="2">
    <name type="scientific">Mesocestoides corti</name>
    <name type="common">Flatworm</name>
    <dbReference type="NCBI Taxonomy" id="53468"/>
    <lineage>
        <taxon>Eukaryota</taxon>
        <taxon>Metazoa</taxon>
        <taxon>Spiralia</taxon>
        <taxon>Lophotrochozoa</taxon>
        <taxon>Platyhelminthes</taxon>
        <taxon>Cestoda</taxon>
        <taxon>Eucestoda</taxon>
        <taxon>Cyclophyllidea</taxon>
        <taxon>Mesocestoididae</taxon>
        <taxon>Mesocestoides</taxon>
    </lineage>
</organism>
<accession>A0A5K3FBH0</accession>
<dbReference type="AlphaFoldDB" id="A0A5K3FBH0"/>
<feature type="compositionally biased region" description="Basic and acidic residues" evidence="1">
    <location>
        <begin position="1"/>
        <end position="21"/>
    </location>
</feature>
<reference evidence="2" key="1">
    <citation type="submission" date="2019-11" db="UniProtKB">
        <authorList>
            <consortium name="WormBaseParasite"/>
        </authorList>
    </citation>
    <scope>IDENTIFICATION</scope>
</reference>
<evidence type="ECO:0000256" key="1">
    <source>
        <dbReference type="SAM" id="MobiDB-lite"/>
    </source>
</evidence>
<evidence type="ECO:0000313" key="2">
    <source>
        <dbReference type="WBParaSite" id="MCU_007082-RA"/>
    </source>
</evidence>